<evidence type="ECO:0000259" key="2">
    <source>
        <dbReference type="Pfam" id="PF01610"/>
    </source>
</evidence>
<dbReference type="InterPro" id="IPR047951">
    <property type="entry name" value="Transpos_ISL3"/>
</dbReference>
<gene>
    <name evidence="3" type="ordered locus">ROP_53710</name>
</gene>
<organism evidence="3 4">
    <name type="scientific">Rhodococcus opacus (strain B4)</name>
    <dbReference type="NCBI Taxonomy" id="632772"/>
    <lineage>
        <taxon>Bacteria</taxon>
        <taxon>Bacillati</taxon>
        <taxon>Actinomycetota</taxon>
        <taxon>Actinomycetes</taxon>
        <taxon>Mycobacteriales</taxon>
        <taxon>Nocardiaceae</taxon>
        <taxon>Rhodococcus</taxon>
    </lineage>
</organism>
<dbReference type="PANTHER" id="PTHR33498:SF1">
    <property type="entry name" value="TRANSPOSASE FOR INSERTION SEQUENCE ELEMENT IS1557"/>
    <property type="match status" value="1"/>
</dbReference>
<dbReference type="KEGG" id="rop:ROP_53710"/>
<dbReference type="EMBL" id="AP011115">
    <property type="protein sequence ID" value="BAH53618.1"/>
    <property type="molecule type" value="Genomic_DNA"/>
</dbReference>
<proteinExistence type="predicted"/>
<dbReference type="Pfam" id="PF01610">
    <property type="entry name" value="DDE_Tnp_ISL3"/>
    <property type="match status" value="1"/>
</dbReference>
<dbReference type="STRING" id="632772.ROP_53710"/>
<evidence type="ECO:0000313" key="3">
    <source>
        <dbReference type="EMBL" id="BAH53618.1"/>
    </source>
</evidence>
<feature type="domain" description="Transposase IS204/IS1001/IS1096/IS1165 DDE" evidence="2">
    <location>
        <begin position="2"/>
        <end position="91"/>
    </location>
</feature>
<dbReference type="PATRIC" id="fig|632772.20.peg.5604"/>
<sequence length="130" mass="13957">MTVVVDHDSGRLVWAAEGRSADTLRGFFDLLGPERCAQITHVTADAAPWIAKVVTERCPGAIRCADPFHVVAWATAAVDRVRRGSWNRARAKVVPRKTFGTRGRPRDGAGPLPIRTASGPPSSRTAGGRC</sequence>
<feature type="region of interest" description="Disordered" evidence="1">
    <location>
        <begin position="94"/>
        <end position="130"/>
    </location>
</feature>
<evidence type="ECO:0000256" key="1">
    <source>
        <dbReference type="SAM" id="MobiDB-lite"/>
    </source>
</evidence>
<dbReference type="HOGENOM" id="CLU_1936479_0_0_11"/>
<name>C1AVC8_RHOOB</name>
<evidence type="ECO:0000313" key="4">
    <source>
        <dbReference type="Proteomes" id="UP000002212"/>
    </source>
</evidence>
<feature type="compositionally biased region" description="Polar residues" evidence="1">
    <location>
        <begin position="119"/>
        <end position="130"/>
    </location>
</feature>
<dbReference type="InterPro" id="IPR002560">
    <property type="entry name" value="Transposase_DDE"/>
</dbReference>
<accession>C1AVC8</accession>
<reference evidence="3 4" key="1">
    <citation type="submission" date="2009-03" db="EMBL/GenBank/DDBJ databases">
        <title>Comparison of the complete genome sequences of Rhodococcus erythropolis PR4 and Rhodococcus opacus B4.</title>
        <authorList>
            <person name="Takarada H."/>
            <person name="Sekine M."/>
            <person name="Hosoyama A."/>
            <person name="Yamada R."/>
            <person name="Fujisawa T."/>
            <person name="Omata S."/>
            <person name="Shimizu A."/>
            <person name="Tsukatani N."/>
            <person name="Tanikawa S."/>
            <person name="Fujita N."/>
            <person name="Harayama S."/>
        </authorList>
    </citation>
    <scope>NUCLEOTIDE SEQUENCE [LARGE SCALE GENOMIC DNA]</scope>
    <source>
        <strain evidence="3 4">B4</strain>
    </source>
</reference>
<dbReference type="PANTHER" id="PTHR33498">
    <property type="entry name" value="TRANSPOSASE FOR INSERTION SEQUENCE ELEMENT IS1557"/>
    <property type="match status" value="1"/>
</dbReference>
<protein>
    <submittedName>
        <fullName evidence="3">Putative transposase</fullName>
    </submittedName>
</protein>
<dbReference type="Proteomes" id="UP000002212">
    <property type="component" value="Chromosome"/>
</dbReference>
<dbReference type="AlphaFoldDB" id="C1AVC8"/>